<dbReference type="Gene3D" id="1.25.40.10">
    <property type="entry name" value="Tetratricopeptide repeat domain"/>
    <property type="match status" value="3"/>
</dbReference>
<feature type="repeat" description="TPR" evidence="1">
    <location>
        <begin position="43"/>
        <end position="76"/>
    </location>
</feature>
<dbReference type="OrthoDB" id="10338at2"/>
<dbReference type="PANTHER" id="PTHR23082">
    <property type="entry name" value="TRANSCRIPTION INITIATION FACTOR IIIC TFIIIC , POLYPEPTIDE 3-RELATED"/>
    <property type="match status" value="1"/>
</dbReference>
<name>E8T433_THEA1</name>
<sequence length="414" mass="48120">MKKSFNTSRPSLESVLDRARSYIKAKNFKRAVEELERHKFHSVDYYLLLAEAYEALGDSEKAESYFEEARFLDTELRSKELLEKGITLALMKNYRAAEKELLESAKLNPFNGEVYKELYRLYRETSNHKKMVEALKNLMTVEPHSPFPYLELGRYYYVRRRYSKAVDVLKQGAEITGDAAVYFQLGKVFAEWGKTEEAVEALKQACMLDYKNLEYRHKLAEVLVNSEDYDRALEVILNTLNLYPDSPYVLQNAAALYDLIGNEELAEHYYRKAIACSEGFVAEESKKLLAEFFIEKGRYDQAEEILREIVETTENVWVLLDAFTELALIFVDQGRLSDLIEVGMKILESEELSEEEFCELAEVVADAFFEEKRYKEALELYSTILSTTTEQKVAARVKERIEEIKEITSLEEMI</sequence>
<dbReference type="InterPro" id="IPR011990">
    <property type="entry name" value="TPR-like_helical_dom_sf"/>
</dbReference>
<dbReference type="InterPro" id="IPR039340">
    <property type="entry name" value="Tfc4/TFIIIC-102/Sfc4"/>
</dbReference>
<dbReference type="HOGENOM" id="CLU_663802_0_0_0"/>
<accession>E8T433</accession>
<dbReference type="Pfam" id="PF13181">
    <property type="entry name" value="TPR_8"/>
    <property type="match status" value="3"/>
</dbReference>
<evidence type="ECO:0000313" key="3">
    <source>
        <dbReference type="Proteomes" id="UP000006362"/>
    </source>
</evidence>
<keyword evidence="1" id="KW-0802">TPR repeat</keyword>
<evidence type="ECO:0000256" key="1">
    <source>
        <dbReference type="PROSITE-ProRule" id="PRU00339"/>
    </source>
</evidence>
<gene>
    <name evidence="2" type="ordered locus">Theam_1399</name>
</gene>
<organism evidence="2 3">
    <name type="scientific">Thermovibrio ammonificans (strain DSM 15698 / JCM 12110 / HB-1)</name>
    <dbReference type="NCBI Taxonomy" id="648996"/>
    <lineage>
        <taxon>Bacteria</taxon>
        <taxon>Pseudomonadati</taxon>
        <taxon>Aquificota</taxon>
        <taxon>Aquificia</taxon>
        <taxon>Desulfurobacteriales</taxon>
        <taxon>Desulfurobacteriaceae</taxon>
        <taxon>Thermovibrio</taxon>
    </lineage>
</organism>
<proteinExistence type="predicted"/>
<dbReference type="AlphaFoldDB" id="E8T433"/>
<keyword evidence="3" id="KW-1185">Reference proteome</keyword>
<dbReference type="SUPFAM" id="SSF48452">
    <property type="entry name" value="TPR-like"/>
    <property type="match status" value="2"/>
</dbReference>
<dbReference type="PANTHER" id="PTHR23082:SF0">
    <property type="entry name" value="GENERAL TRANSCRIPTION FACTOR 3C POLYPEPTIDE 3"/>
    <property type="match status" value="1"/>
</dbReference>
<dbReference type="EMBL" id="CP002444">
    <property type="protein sequence ID" value="ADU97362.1"/>
    <property type="molecule type" value="Genomic_DNA"/>
</dbReference>
<dbReference type="STRING" id="648996.Theam_1399"/>
<feature type="repeat" description="TPR" evidence="1">
    <location>
        <begin position="179"/>
        <end position="212"/>
    </location>
</feature>
<dbReference type="eggNOG" id="COG0457">
    <property type="taxonomic scope" value="Bacteria"/>
</dbReference>
<dbReference type="RefSeq" id="WP_013538148.1">
    <property type="nucleotide sequence ID" value="NC_014926.1"/>
</dbReference>
<dbReference type="SMART" id="SM00028">
    <property type="entry name" value="TPR"/>
    <property type="match status" value="7"/>
</dbReference>
<protein>
    <submittedName>
        <fullName evidence="2">Tetratricopeptide TPR_1 repeat-containing protein</fullName>
    </submittedName>
</protein>
<dbReference type="InterPro" id="IPR019734">
    <property type="entry name" value="TPR_rpt"/>
</dbReference>
<evidence type="ECO:0000313" key="2">
    <source>
        <dbReference type="EMBL" id="ADU97362.1"/>
    </source>
</evidence>
<dbReference type="KEGG" id="tam:Theam_1399"/>
<dbReference type="GO" id="GO:0006383">
    <property type="term" value="P:transcription by RNA polymerase III"/>
    <property type="evidence" value="ECO:0007669"/>
    <property type="project" value="InterPro"/>
</dbReference>
<reference evidence="2" key="1">
    <citation type="submission" date="2011-01" db="EMBL/GenBank/DDBJ databases">
        <title>Complete sequence of chromosome of Thermovibrio ammonificans HB-1.</title>
        <authorList>
            <consortium name="US DOE Joint Genome Institute"/>
            <person name="Lucas S."/>
            <person name="Copeland A."/>
            <person name="Lapidus A."/>
            <person name="Cheng J.-F."/>
            <person name="Goodwin L."/>
            <person name="Pitluck S."/>
            <person name="Davenport K."/>
            <person name="Detter J.C."/>
            <person name="Han C."/>
            <person name="Tapia R."/>
            <person name="Land M."/>
            <person name="Hauser L."/>
            <person name="Kyrpides N."/>
            <person name="Ivanova N."/>
            <person name="Ovchinnikova G."/>
            <person name="Vetriani C."/>
            <person name="Woyke T."/>
        </authorList>
    </citation>
    <scope>NUCLEOTIDE SEQUENCE [LARGE SCALE GENOMIC DNA]</scope>
    <source>
        <strain evidence="2">HB-1</strain>
    </source>
</reference>
<dbReference type="Proteomes" id="UP000006362">
    <property type="component" value="Chromosome"/>
</dbReference>
<dbReference type="PROSITE" id="PS50005">
    <property type="entry name" value="TPR"/>
    <property type="match status" value="2"/>
</dbReference>
<dbReference type="GO" id="GO:0000127">
    <property type="term" value="C:transcription factor TFIIIC complex"/>
    <property type="evidence" value="ECO:0007669"/>
    <property type="project" value="TreeGrafter"/>
</dbReference>